<organism evidence="2 3">
    <name type="scientific">Choiromyces venosus 120613-1</name>
    <dbReference type="NCBI Taxonomy" id="1336337"/>
    <lineage>
        <taxon>Eukaryota</taxon>
        <taxon>Fungi</taxon>
        <taxon>Dikarya</taxon>
        <taxon>Ascomycota</taxon>
        <taxon>Pezizomycotina</taxon>
        <taxon>Pezizomycetes</taxon>
        <taxon>Pezizales</taxon>
        <taxon>Tuberaceae</taxon>
        <taxon>Choiromyces</taxon>
    </lineage>
</organism>
<evidence type="ECO:0000259" key="1">
    <source>
        <dbReference type="Pfam" id="PF03184"/>
    </source>
</evidence>
<dbReference type="OrthoDB" id="5425161at2759"/>
<gene>
    <name evidence="2" type="ORF">L873DRAFT_1698167</name>
</gene>
<dbReference type="InterPro" id="IPR004875">
    <property type="entry name" value="DDE_SF_endonuclease_dom"/>
</dbReference>
<reference evidence="2 3" key="1">
    <citation type="journal article" date="2018" name="Nat. Ecol. Evol.">
        <title>Pezizomycetes genomes reveal the molecular basis of ectomycorrhizal truffle lifestyle.</title>
        <authorList>
            <person name="Murat C."/>
            <person name="Payen T."/>
            <person name="Noel B."/>
            <person name="Kuo A."/>
            <person name="Morin E."/>
            <person name="Chen J."/>
            <person name="Kohler A."/>
            <person name="Krizsan K."/>
            <person name="Balestrini R."/>
            <person name="Da Silva C."/>
            <person name="Montanini B."/>
            <person name="Hainaut M."/>
            <person name="Levati E."/>
            <person name="Barry K.W."/>
            <person name="Belfiori B."/>
            <person name="Cichocki N."/>
            <person name="Clum A."/>
            <person name="Dockter R.B."/>
            <person name="Fauchery L."/>
            <person name="Guy J."/>
            <person name="Iotti M."/>
            <person name="Le Tacon F."/>
            <person name="Lindquist E.A."/>
            <person name="Lipzen A."/>
            <person name="Malagnac F."/>
            <person name="Mello A."/>
            <person name="Molinier V."/>
            <person name="Miyauchi S."/>
            <person name="Poulain J."/>
            <person name="Riccioni C."/>
            <person name="Rubini A."/>
            <person name="Sitrit Y."/>
            <person name="Splivallo R."/>
            <person name="Traeger S."/>
            <person name="Wang M."/>
            <person name="Zifcakova L."/>
            <person name="Wipf D."/>
            <person name="Zambonelli A."/>
            <person name="Paolocci F."/>
            <person name="Nowrousian M."/>
            <person name="Ottonello S."/>
            <person name="Baldrian P."/>
            <person name="Spatafora J.W."/>
            <person name="Henrissat B."/>
            <person name="Nagy L.G."/>
            <person name="Aury J.M."/>
            <person name="Wincker P."/>
            <person name="Grigoriev I.V."/>
            <person name="Bonfante P."/>
            <person name="Martin F.M."/>
        </authorList>
    </citation>
    <scope>NUCLEOTIDE SEQUENCE [LARGE SCALE GENOMIC DNA]</scope>
    <source>
        <strain evidence="2 3">120613-1</strain>
    </source>
</reference>
<evidence type="ECO:0000313" key="3">
    <source>
        <dbReference type="Proteomes" id="UP000276215"/>
    </source>
</evidence>
<evidence type="ECO:0000313" key="2">
    <source>
        <dbReference type="EMBL" id="RPA95431.1"/>
    </source>
</evidence>
<proteinExistence type="predicted"/>
<dbReference type="AlphaFoldDB" id="A0A3N4JFF3"/>
<protein>
    <recommendedName>
        <fullName evidence="1">DDE-1 domain-containing protein</fullName>
    </recommendedName>
</protein>
<dbReference type="GO" id="GO:0003676">
    <property type="term" value="F:nucleic acid binding"/>
    <property type="evidence" value="ECO:0007669"/>
    <property type="project" value="InterPro"/>
</dbReference>
<feature type="non-terminal residue" evidence="2">
    <location>
        <position position="1"/>
    </location>
</feature>
<accession>A0A3N4JFF3</accession>
<dbReference type="EMBL" id="ML120426">
    <property type="protein sequence ID" value="RPA95431.1"/>
    <property type="molecule type" value="Genomic_DNA"/>
</dbReference>
<dbReference type="Pfam" id="PF03184">
    <property type="entry name" value="DDE_1"/>
    <property type="match status" value="1"/>
</dbReference>
<keyword evidence="3" id="KW-1185">Reference proteome</keyword>
<name>A0A3N4JFF3_9PEZI</name>
<sequence>QNRIVPFSLPMHTTHKLQPLDIAVFSPLKYRWTDAVWERFQWGNYTVKKDCFWEILQ</sequence>
<feature type="domain" description="DDE-1" evidence="1">
    <location>
        <begin position="2"/>
        <end position="44"/>
    </location>
</feature>
<dbReference type="Proteomes" id="UP000276215">
    <property type="component" value="Unassembled WGS sequence"/>
</dbReference>